<dbReference type="PRINTS" id="PR01626">
    <property type="entry name" value="LCACHANNELB"/>
</dbReference>
<protein>
    <submittedName>
        <fullName evidence="13">Putative voltage-dependent calcium channel 7</fullName>
    </submittedName>
</protein>
<evidence type="ECO:0000256" key="5">
    <source>
        <dbReference type="ARBA" id="ARBA00022568"/>
    </source>
</evidence>
<feature type="region of interest" description="Disordered" evidence="11">
    <location>
        <begin position="1"/>
        <end position="68"/>
    </location>
</feature>
<dbReference type="InterPro" id="IPR001452">
    <property type="entry name" value="SH3_domain"/>
</dbReference>
<dbReference type="InterPro" id="IPR036028">
    <property type="entry name" value="SH3-like_dom_sf"/>
</dbReference>
<dbReference type="PROSITE" id="PS50002">
    <property type="entry name" value="SH3"/>
    <property type="match status" value="1"/>
</dbReference>
<proteinExistence type="evidence at transcript level"/>
<evidence type="ECO:0000256" key="8">
    <source>
        <dbReference type="ARBA" id="ARBA00023065"/>
    </source>
</evidence>
<dbReference type="AlphaFoldDB" id="A0A2S1WM63"/>
<keyword evidence="6" id="KW-0106">Calcium</keyword>
<name>A0A2S1WM63_9ANNE</name>
<keyword evidence="4" id="KW-0597">Phosphoprotein</keyword>
<dbReference type="EMBL" id="MG973406">
    <property type="protein sequence ID" value="AWJ68259.1"/>
    <property type="molecule type" value="mRNA"/>
</dbReference>
<keyword evidence="5" id="KW-0109">Calcium transport</keyword>
<dbReference type="Pfam" id="PF00625">
    <property type="entry name" value="Guanylate_kin"/>
    <property type="match status" value="1"/>
</dbReference>
<feature type="compositionally biased region" description="Low complexity" evidence="11">
    <location>
        <begin position="493"/>
        <end position="510"/>
    </location>
</feature>
<evidence type="ECO:0000256" key="9">
    <source>
        <dbReference type="ARBA" id="ARBA00023303"/>
    </source>
</evidence>
<dbReference type="GO" id="GO:0005245">
    <property type="term" value="F:voltage-gated calcium channel activity"/>
    <property type="evidence" value="ECO:0007669"/>
    <property type="project" value="InterPro"/>
</dbReference>
<evidence type="ECO:0000313" key="13">
    <source>
        <dbReference type="EMBL" id="AWJ68259.1"/>
    </source>
</evidence>
<evidence type="ECO:0000256" key="1">
    <source>
        <dbReference type="ARBA" id="ARBA00010836"/>
    </source>
</evidence>
<keyword evidence="3" id="KW-0813">Transport</keyword>
<evidence type="ECO:0000256" key="2">
    <source>
        <dbReference type="ARBA" id="ARBA00022443"/>
    </source>
</evidence>
<dbReference type="SUPFAM" id="SSF50044">
    <property type="entry name" value="SH3-domain"/>
    <property type="match status" value="1"/>
</dbReference>
<dbReference type="Gene3D" id="2.30.30.40">
    <property type="entry name" value="SH3 Domains"/>
    <property type="match status" value="1"/>
</dbReference>
<dbReference type="InterPro" id="IPR000584">
    <property type="entry name" value="VDCC_L_bsu"/>
</dbReference>
<dbReference type="InterPro" id="IPR027417">
    <property type="entry name" value="P-loop_NTPase"/>
</dbReference>
<comment type="similarity">
    <text evidence="1">Belongs to the calcium channel beta subunit family.</text>
</comment>
<organism evidence="13">
    <name type="scientific">Hirudo verbana</name>
    <dbReference type="NCBI Taxonomy" id="311461"/>
    <lineage>
        <taxon>Eukaryota</taxon>
        <taxon>Metazoa</taxon>
        <taxon>Spiralia</taxon>
        <taxon>Lophotrochozoa</taxon>
        <taxon>Annelida</taxon>
        <taxon>Clitellata</taxon>
        <taxon>Hirudinea</taxon>
        <taxon>Hirudinida</taxon>
        <taxon>Hirudiniformes</taxon>
        <taxon>Hirudinidae</taxon>
        <taxon>Hirudo</taxon>
    </lineage>
</organism>
<dbReference type="InterPro" id="IPR008145">
    <property type="entry name" value="GK/Ca_channel_bsu"/>
</dbReference>
<feature type="domain" description="SH3" evidence="12">
    <location>
        <begin position="95"/>
        <end position="164"/>
    </location>
</feature>
<reference evidence="13" key="1">
    <citation type="submission" date="2018-02" db="EMBL/GenBank/DDBJ databases">
        <title>Hirudo verbana central nervous system transcriptome analysis of ion channel and receptor content.</title>
        <authorList>
            <person name="Northcutt A.J."/>
            <person name="Schulz D.J."/>
            <person name="Mesce K.A."/>
        </authorList>
    </citation>
    <scope>NUCLEOTIDE SEQUENCE</scope>
</reference>
<dbReference type="SMART" id="SM00072">
    <property type="entry name" value="GuKc"/>
    <property type="match status" value="1"/>
</dbReference>
<feature type="compositionally biased region" description="Low complexity" evidence="11">
    <location>
        <begin position="58"/>
        <end position="68"/>
    </location>
</feature>
<dbReference type="InterPro" id="IPR046937">
    <property type="entry name" value="CAB1-4_N_A-dom"/>
</dbReference>
<evidence type="ECO:0000256" key="10">
    <source>
        <dbReference type="PROSITE-ProRule" id="PRU00192"/>
    </source>
</evidence>
<dbReference type="FunFam" id="3.40.50.300:FF:000023">
    <property type="entry name" value="Voltage-dependent L-type calcium channel subunit beta-2"/>
    <property type="match status" value="1"/>
</dbReference>
<dbReference type="Pfam" id="PF12052">
    <property type="entry name" value="VGCC_beta4Aa_N"/>
    <property type="match status" value="1"/>
</dbReference>
<feature type="region of interest" description="Disordered" evidence="11">
    <location>
        <begin position="606"/>
        <end position="634"/>
    </location>
</feature>
<feature type="compositionally biased region" description="Low complexity" evidence="11">
    <location>
        <begin position="469"/>
        <end position="483"/>
    </location>
</feature>
<keyword evidence="9" id="KW-0407">Ion channel</keyword>
<dbReference type="PANTHER" id="PTHR11824">
    <property type="entry name" value="VOLTAGE-DEPENDENT CALCIUM CHANNEL BETA SUBUNIT"/>
    <property type="match status" value="1"/>
</dbReference>
<feature type="region of interest" description="Disordered" evidence="11">
    <location>
        <begin position="443"/>
        <end position="551"/>
    </location>
</feature>
<keyword evidence="8" id="KW-0406">Ion transport</keyword>
<evidence type="ECO:0000256" key="6">
    <source>
        <dbReference type="ARBA" id="ARBA00022837"/>
    </source>
</evidence>
<feature type="compositionally biased region" description="Acidic residues" evidence="11">
    <location>
        <begin position="606"/>
        <end position="615"/>
    </location>
</feature>
<feature type="region of interest" description="Disordered" evidence="11">
    <location>
        <begin position="191"/>
        <end position="216"/>
    </location>
</feature>
<feature type="compositionally biased region" description="Low complexity" evidence="11">
    <location>
        <begin position="448"/>
        <end position="460"/>
    </location>
</feature>
<accession>A0A2S1WM63</accession>
<sequence>MAQSYATPWRPDQEPFTGMHQKWPQSHPVGTSEGSRRSDRSYSDSSNSFVQQQGSFESNCSQNSSNLSLDEDAEVVKKNAEKLALAMLERARTKPVAFAVKTNVSYNGSREDEPPLPNHVVSFAAKDFLHIKEKYNNNWWVGRLVKEGCDVGFIPSPARLETLRQMQQSKSGKSFAKMGSSSNIDNLLYSKSSNSCGSTPPTPDVDLEGHEDNDSLGNNIKSGVSFGITGKDRKKPFFKKVESVPPYEVVPSMRPVVLIGPSLKGYEVTDMMQKALFDFLKRKFEGRITITRVTADISLAKRTLLNNPTKRAIMERSNSRSSCIVEVQAEIERIFELARALHLVVLDCDTINHPSQLTKTSLAPILVYLKIASPKVLQKLIKSRGKSQSRNMNVQLVAAEKLNQCNPEVFDVILDENQLDEACEHLAEYLEAYWRATHPFSAQQAMHTTSTTTTTTTTTSLPRSTSQLSQKQPSTSVQQQQSSALLNIEHQQQHQQQQQQHHQQHHQQQQQHHEHQKQPQPIPVLTQRHHHHHQHQQHHPQQPQKLHSAKSPHISMTTAVIHHRPKRVDENIEMQQVKRVQIGETSGIVRGAAAPVGPRKAVIEEYEDDEYDEGDGTNWESSDDPRLRRGSIAI</sequence>
<dbReference type="SUPFAM" id="SSF52540">
    <property type="entry name" value="P-loop containing nucleoside triphosphate hydrolases"/>
    <property type="match status" value="1"/>
</dbReference>
<keyword evidence="7" id="KW-0851">Voltage-gated channel</keyword>
<evidence type="ECO:0000259" key="12">
    <source>
        <dbReference type="PROSITE" id="PS50002"/>
    </source>
</evidence>
<keyword evidence="2 10" id="KW-0728">SH3 domain</keyword>
<evidence type="ECO:0000256" key="4">
    <source>
        <dbReference type="ARBA" id="ARBA00022553"/>
    </source>
</evidence>
<evidence type="ECO:0000256" key="3">
    <source>
        <dbReference type="ARBA" id="ARBA00022448"/>
    </source>
</evidence>
<dbReference type="CDD" id="cd11863">
    <property type="entry name" value="SH3_CACNB"/>
    <property type="match status" value="1"/>
</dbReference>
<dbReference type="Gene3D" id="3.40.50.300">
    <property type="entry name" value="P-loop containing nucleotide triphosphate hydrolases"/>
    <property type="match status" value="1"/>
</dbReference>
<evidence type="ECO:0000256" key="11">
    <source>
        <dbReference type="SAM" id="MobiDB-lite"/>
    </source>
</evidence>
<evidence type="ECO:0000256" key="7">
    <source>
        <dbReference type="ARBA" id="ARBA00022882"/>
    </source>
</evidence>
<dbReference type="GO" id="GO:0005891">
    <property type="term" value="C:voltage-gated calcium channel complex"/>
    <property type="evidence" value="ECO:0007669"/>
    <property type="project" value="InterPro"/>
</dbReference>
<feature type="compositionally biased region" description="Basic residues" evidence="11">
    <location>
        <begin position="527"/>
        <end position="538"/>
    </location>
</feature>